<evidence type="ECO:0000313" key="3">
    <source>
        <dbReference type="Proteomes" id="UP000475249"/>
    </source>
</evidence>
<evidence type="ECO:0008006" key="4">
    <source>
        <dbReference type="Google" id="ProtNLM"/>
    </source>
</evidence>
<dbReference type="RefSeq" id="WP_161433497.1">
    <property type="nucleotide sequence ID" value="NZ_WXYO01000001.1"/>
</dbReference>
<dbReference type="SUPFAM" id="SSF46626">
    <property type="entry name" value="Cytochrome c"/>
    <property type="match status" value="1"/>
</dbReference>
<dbReference type="GO" id="GO:0009055">
    <property type="term" value="F:electron transfer activity"/>
    <property type="evidence" value="ECO:0007669"/>
    <property type="project" value="InterPro"/>
</dbReference>
<accession>A0A6L9E7X8</accession>
<evidence type="ECO:0000313" key="2">
    <source>
        <dbReference type="EMBL" id="NAS10701.1"/>
    </source>
</evidence>
<name>A0A6L9E7X8_9FLAO</name>
<gene>
    <name evidence="2" type="ORF">GTQ38_01720</name>
</gene>
<dbReference type="PROSITE" id="PS51257">
    <property type="entry name" value="PROKAR_LIPOPROTEIN"/>
    <property type="match status" value="1"/>
</dbReference>
<dbReference type="GO" id="GO:0020037">
    <property type="term" value="F:heme binding"/>
    <property type="evidence" value="ECO:0007669"/>
    <property type="project" value="InterPro"/>
</dbReference>
<reference evidence="2 3" key="1">
    <citation type="submission" date="2020-01" db="EMBL/GenBank/DDBJ databases">
        <title>Bacteria diversity of Porities sp.</title>
        <authorList>
            <person name="Wang G."/>
        </authorList>
    </citation>
    <scope>NUCLEOTIDE SEQUENCE [LARGE SCALE GENOMIC DNA]</scope>
    <source>
        <strain evidence="2 3">R33</strain>
    </source>
</reference>
<dbReference type="Proteomes" id="UP000475249">
    <property type="component" value="Unassembled WGS sequence"/>
</dbReference>
<dbReference type="EMBL" id="WXYO01000001">
    <property type="protein sequence ID" value="NAS10701.1"/>
    <property type="molecule type" value="Genomic_DNA"/>
</dbReference>
<keyword evidence="3" id="KW-1185">Reference proteome</keyword>
<protein>
    <recommendedName>
        <fullName evidence="4">Cytochrome c domain-containing protein</fullName>
    </recommendedName>
</protein>
<keyword evidence="1" id="KW-0732">Signal</keyword>
<organism evidence="2 3">
    <name type="scientific">Poritiphilus flavus</name>
    <dbReference type="NCBI Taxonomy" id="2697053"/>
    <lineage>
        <taxon>Bacteria</taxon>
        <taxon>Pseudomonadati</taxon>
        <taxon>Bacteroidota</taxon>
        <taxon>Flavobacteriia</taxon>
        <taxon>Flavobacteriales</taxon>
        <taxon>Flavobacteriaceae</taxon>
        <taxon>Poritiphilus</taxon>
    </lineage>
</organism>
<comment type="caution">
    <text evidence="2">The sequence shown here is derived from an EMBL/GenBank/DDBJ whole genome shotgun (WGS) entry which is preliminary data.</text>
</comment>
<proteinExistence type="predicted"/>
<sequence length="120" mass="12996">MKKKVTFILPLLALLATACTSDSESDLTEVEEPDGPISYTANIRGVINSNCLSCHSDPTRNGAPFPLTNFEQVQVRAENGSLLRAISRQTGEAGAMPPSGRLPQATIDLVEQWIQEGLRE</sequence>
<feature type="chain" id="PRO_5026901243" description="Cytochrome c domain-containing protein" evidence="1">
    <location>
        <begin position="19"/>
        <end position="120"/>
    </location>
</feature>
<dbReference type="InterPro" id="IPR036909">
    <property type="entry name" value="Cyt_c-like_dom_sf"/>
</dbReference>
<dbReference type="Gene3D" id="1.10.760.10">
    <property type="entry name" value="Cytochrome c-like domain"/>
    <property type="match status" value="1"/>
</dbReference>
<dbReference type="AlphaFoldDB" id="A0A6L9E7X8"/>
<evidence type="ECO:0000256" key="1">
    <source>
        <dbReference type="SAM" id="SignalP"/>
    </source>
</evidence>
<feature type="signal peptide" evidence="1">
    <location>
        <begin position="1"/>
        <end position="18"/>
    </location>
</feature>